<dbReference type="HOGENOM" id="CLU_020027_2_3_11"/>
<evidence type="ECO:0000259" key="2">
    <source>
        <dbReference type="Pfam" id="PF00144"/>
    </source>
</evidence>
<dbReference type="InterPro" id="IPR012338">
    <property type="entry name" value="Beta-lactam/transpept-like"/>
</dbReference>
<dbReference type="PANTHER" id="PTHR46825">
    <property type="entry name" value="D-ALANYL-D-ALANINE-CARBOXYPEPTIDASE/ENDOPEPTIDASE AMPH"/>
    <property type="match status" value="1"/>
</dbReference>
<dbReference type="EMBL" id="HE804045">
    <property type="protein sequence ID" value="CCH35517.1"/>
    <property type="molecule type" value="Genomic_DNA"/>
</dbReference>
<dbReference type="Pfam" id="PF00144">
    <property type="entry name" value="Beta-lactamase"/>
    <property type="match status" value="1"/>
</dbReference>
<feature type="domain" description="Beta-lactamase-related" evidence="2">
    <location>
        <begin position="35"/>
        <end position="379"/>
    </location>
</feature>
<dbReference type="Gene3D" id="3.40.710.10">
    <property type="entry name" value="DD-peptidase/beta-lactamase superfamily"/>
    <property type="match status" value="1"/>
</dbReference>
<dbReference type="RefSeq" id="WP_015105624.1">
    <property type="nucleotide sequence ID" value="NC_019673.1"/>
</dbReference>
<evidence type="ECO:0000313" key="3">
    <source>
        <dbReference type="EMBL" id="CCH35517.1"/>
    </source>
</evidence>
<keyword evidence="4" id="KW-1185">Reference proteome</keyword>
<dbReference type="STRING" id="1179773.BN6_83000"/>
<dbReference type="AlphaFoldDB" id="K0KD79"/>
<protein>
    <submittedName>
        <fullName evidence="3">Alkaline D-peptidase</fullName>
    </submittedName>
</protein>
<dbReference type="InterPro" id="IPR001466">
    <property type="entry name" value="Beta-lactam-related"/>
</dbReference>
<dbReference type="Proteomes" id="UP000006281">
    <property type="component" value="Chromosome"/>
</dbReference>
<dbReference type="InterPro" id="IPR050491">
    <property type="entry name" value="AmpC-like"/>
</dbReference>
<sequence length="393" mass="41673">MTKRFRALTAAVLAVAVAVSTAGVAAASPARLSQAVQRFSAAGVPGVAVRVDDGRGRPVELVRQARWTLADHRLSLGDEFRMASNTKTVTATILLQLVAEGRAGLDDPVERWLPGVVPNGSAITLRMLLNQTSGLFDFLNDAATFGLLTGQAPRPWPPSALLGVAFAHPPLFAPGVRWGYSNTNYILLGLVLEEVSGARYADLVRDRIIKPLRLKDTYLPTDAEFRGRHAVGYEPDAEHLAPLFPPGVPIGDGFAGPQHHQHVNTSAIDLSAAWAAGGLVSTAADWNRFLTALMSGRLLPAAQLAQLRTAVPQGGTTDDGYGLGVMQINTPCGTVWGHSGGFPGYRSHNYADATGRRTVNILATTTYALLAPEAAAAQRELVDAAVCRMFGKS</sequence>
<evidence type="ECO:0000313" key="4">
    <source>
        <dbReference type="Proteomes" id="UP000006281"/>
    </source>
</evidence>
<dbReference type="BioCyc" id="SESP1179773:BN6_RS40220-MONOMER"/>
<gene>
    <name evidence="3" type="ordered locus">BN6_83000</name>
</gene>
<feature type="signal peptide" evidence="1">
    <location>
        <begin position="1"/>
        <end position="26"/>
    </location>
</feature>
<name>K0KD79_SACES</name>
<dbReference type="PATRIC" id="fig|1179773.3.peg.8379"/>
<accession>K0KD79</accession>
<dbReference type="OrthoDB" id="503788at2"/>
<organism evidence="3 4">
    <name type="scientific">Saccharothrix espanaensis (strain ATCC 51144 / DSM 44229 / JCM 9112 / NBRC 15066 / NRRL 15764)</name>
    <dbReference type="NCBI Taxonomy" id="1179773"/>
    <lineage>
        <taxon>Bacteria</taxon>
        <taxon>Bacillati</taxon>
        <taxon>Actinomycetota</taxon>
        <taxon>Actinomycetes</taxon>
        <taxon>Pseudonocardiales</taxon>
        <taxon>Pseudonocardiaceae</taxon>
        <taxon>Saccharothrix</taxon>
    </lineage>
</organism>
<evidence type="ECO:0000256" key="1">
    <source>
        <dbReference type="SAM" id="SignalP"/>
    </source>
</evidence>
<dbReference type="PANTHER" id="PTHR46825:SF7">
    <property type="entry name" value="D-ALANYL-D-ALANINE CARBOXYPEPTIDASE"/>
    <property type="match status" value="1"/>
</dbReference>
<reference evidence="3 4" key="1">
    <citation type="journal article" date="2012" name="BMC Genomics">
        <title>Complete genome sequence of Saccharothrix espanaensis DSM 44229T and comparison to the other completely sequenced Pseudonocardiaceae.</title>
        <authorList>
            <person name="Strobel T."/>
            <person name="Al-Dilaimi A."/>
            <person name="Blom J."/>
            <person name="Gessner A."/>
            <person name="Kalinowski J."/>
            <person name="Luzhetska M."/>
            <person name="Puhler A."/>
            <person name="Szczepanowski R."/>
            <person name="Bechthold A."/>
            <person name="Ruckert C."/>
        </authorList>
    </citation>
    <scope>NUCLEOTIDE SEQUENCE [LARGE SCALE GENOMIC DNA]</scope>
    <source>
        <strain evidence="4">ATCC 51144 / DSM 44229 / JCM 9112 / NBRC 15066 / NRRL 15764</strain>
    </source>
</reference>
<dbReference type="SUPFAM" id="SSF56601">
    <property type="entry name" value="beta-lactamase/transpeptidase-like"/>
    <property type="match status" value="1"/>
</dbReference>
<dbReference type="KEGG" id="sesp:BN6_83000"/>
<keyword evidence="1" id="KW-0732">Signal</keyword>
<feature type="chain" id="PRO_5038740250" evidence="1">
    <location>
        <begin position="27"/>
        <end position="393"/>
    </location>
</feature>
<dbReference type="eggNOG" id="COG1680">
    <property type="taxonomic scope" value="Bacteria"/>
</dbReference>
<proteinExistence type="predicted"/>